<name>A0A6G1KHV1_9PLEO</name>
<dbReference type="InterPro" id="IPR040034">
    <property type="entry name" value="CENP-H"/>
</dbReference>
<gene>
    <name evidence="10" type="ORF">K504DRAFT_499578</name>
</gene>
<proteinExistence type="inferred from homology"/>
<keyword evidence="5" id="KW-0539">Nucleus</keyword>
<dbReference type="EMBL" id="MU005766">
    <property type="protein sequence ID" value="KAF2712486.1"/>
    <property type="molecule type" value="Genomic_DNA"/>
</dbReference>
<feature type="coiled-coil region" evidence="8">
    <location>
        <begin position="195"/>
        <end position="222"/>
    </location>
</feature>
<evidence type="ECO:0000256" key="6">
    <source>
        <dbReference type="ARBA" id="ARBA00023328"/>
    </source>
</evidence>
<dbReference type="GO" id="GO:0007059">
    <property type="term" value="P:chromosome segregation"/>
    <property type="evidence" value="ECO:0007669"/>
    <property type="project" value="TreeGrafter"/>
</dbReference>
<feature type="domain" description="Centromere protein H C-terminal" evidence="9">
    <location>
        <begin position="34"/>
        <end position="248"/>
    </location>
</feature>
<dbReference type="AlphaFoldDB" id="A0A6G1KHV1"/>
<dbReference type="GO" id="GO:0051382">
    <property type="term" value="P:kinetochore assembly"/>
    <property type="evidence" value="ECO:0007669"/>
    <property type="project" value="InterPro"/>
</dbReference>
<dbReference type="GO" id="GO:0043515">
    <property type="term" value="F:kinetochore binding"/>
    <property type="evidence" value="ECO:0007669"/>
    <property type="project" value="TreeGrafter"/>
</dbReference>
<dbReference type="GO" id="GO:0000776">
    <property type="term" value="C:kinetochore"/>
    <property type="evidence" value="ECO:0007669"/>
    <property type="project" value="UniProtKB-KW"/>
</dbReference>
<feature type="coiled-coil region" evidence="8">
    <location>
        <begin position="35"/>
        <end position="95"/>
    </location>
</feature>
<comment type="similarity">
    <text evidence="7">Belongs to the CENP-H/MCM16 family.</text>
</comment>
<evidence type="ECO:0000256" key="8">
    <source>
        <dbReference type="SAM" id="Coils"/>
    </source>
</evidence>
<dbReference type="GO" id="GO:0005634">
    <property type="term" value="C:nucleus"/>
    <property type="evidence" value="ECO:0007669"/>
    <property type="project" value="UniProtKB-SubCell"/>
</dbReference>
<evidence type="ECO:0000259" key="9">
    <source>
        <dbReference type="Pfam" id="PF05837"/>
    </source>
</evidence>
<keyword evidence="8" id="KW-0175">Coiled coil</keyword>
<keyword evidence="11" id="KW-1185">Reference proteome</keyword>
<dbReference type="Pfam" id="PF05837">
    <property type="entry name" value="CENP-H"/>
    <property type="match status" value="1"/>
</dbReference>
<keyword evidence="3" id="KW-0158">Chromosome</keyword>
<protein>
    <recommendedName>
        <fullName evidence="9">Centromere protein H C-terminal domain-containing protein</fullName>
    </recommendedName>
</protein>
<keyword evidence="6" id="KW-0137">Centromere</keyword>
<evidence type="ECO:0000256" key="2">
    <source>
        <dbReference type="ARBA" id="ARBA00004629"/>
    </source>
</evidence>
<dbReference type="Proteomes" id="UP000799428">
    <property type="component" value="Unassembled WGS sequence"/>
</dbReference>
<organism evidence="10 11">
    <name type="scientific">Pleomassaria siparia CBS 279.74</name>
    <dbReference type="NCBI Taxonomy" id="1314801"/>
    <lineage>
        <taxon>Eukaryota</taxon>
        <taxon>Fungi</taxon>
        <taxon>Dikarya</taxon>
        <taxon>Ascomycota</taxon>
        <taxon>Pezizomycotina</taxon>
        <taxon>Dothideomycetes</taxon>
        <taxon>Pleosporomycetidae</taxon>
        <taxon>Pleosporales</taxon>
        <taxon>Pleomassariaceae</taxon>
        <taxon>Pleomassaria</taxon>
    </lineage>
</organism>
<evidence type="ECO:0000313" key="11">
    <source>
        <dbReference type="Proteomes" id="UP000799428"/>
    </source>
</evidence>
<dbReference type="PANTHER" id="PTHR48122:SF1">
    <property type="entry name" value="CENTROMERE PROTEIN H"/>
    <property type="match status" value="1"/>
</dbReference>
<sequence length="250" mass="27674">MADAAPAPPSPNDYSDLLQTNNSDAFAFSDTEKLALDLYDQLRELELQRSLLQAQEGGTYRLHAAHVPNVSALSDDVLEEQLMVAEREAMEAKAEYELRNRISHNVLVMDPVLKAVHGGESAEYAEKRILPLIGENDVVSMLHGTLAERLAYLTHALSDAERGNLAAKTKNNELSQTLLALAEEVKAQSIEDIESPRLRNQVESIEKEVKELRRRSKTLKGLISGAIVGSGINWAEDEELCELVLDDEDD</sequence>
<keyword evidence="4" id="KW-0995">Kinetochore</keyword>
<evidence type="ECO:0000256" key="7">
    <source>
        <dbReference type="ARBA" id="ARBA00025735"/>
    </source>
</evidence>
<evidence type="ECO:0000256" key="3">
    <source>
        <dbReference type="ARBA" id="ARBA00022454"/>
    </source>
</evidence>
<accession>A0A6G1KHV1</accession>
<dbReference type="InterPro" id="IPR008426">
    <property type="entry name" value="CENP-H_C"/>
</dbReference>
<reference evidence="10" key="1">
    <citation type="journal article" date="2020" name="Stud. Mycol.">
        <title>101 Dothideomycetes genomes: a test case for predicting lifestyles and emergence of pathogens.</title>
        <authorList>
            <person name="Haridas S."/>
            <person name="Albert R."/>
            <person name="Binder M."/>
            <person name="Bloem J."/>
            <person name="Labutti K."/>
            <person name="Salamov A."/>
            <person name="Andreopoulos B."/>
            <person name="Baker S."/>
            <person name="Barry K."/>
            <person name="Bills G."/>
            <person name="Bluhm B."/>
            <person name="Cannon C."/>
            <person name="Castanera R."/>
            <person name="Culley D."/>
            <person name="Daum C."/>
            <person name="Ezra D."/>
            <person name="Gonzalez J."/>
            <person name="Henrissat B."/>
            <person name="Kuo A."/>
            <person name="Liang C."/>
            <person name="Lipzen A."/>
            <person name="Lutzoni F."/>
            <person name="Magnuson J."/>
            <person name="Mondo S."/>
            <person name="Nolan M."/>
            <person name="Ohm R."/>
            <person name="Pangilinan J."/>
            <person name="Park H.-J."/>
            <person name="Ramirez L."/>
            <person name="Alfaro M."/>
            <person name="Sun H."/>
            <person name="Tritt A."/>
            <person name="Yoshinaga Y."/>
            <person name="Zwiers L.-H."/>
            <person name="Turgeon B."/>
            <person name="Goodwin S."/>
            <person name="Spatafora J."/>
            <person name="Crous P."/>
            <person name="Grigoriev I."/>
        </authorList>
    </citation>
    <scope>NUCLEOTIDE SEQUENCE</scope>
    <source>
        <strain evidence="10">CBS 279.74</strain>
    </source>
</reference>
<evidence type="ECO:0000256" key="1">
    <source>
        <dbReference type="ARBA" id="ARBA00004123"/>
    </source>
</evidence>
<comment type="subcellular location">
    <subcellularLocation>
        <location evidence="2">Chromosome</location>
        <location evidence="2">Centromere</location>
        <location evidence="2">Kinetochore</location>
    </subcellularLocation>
    <subcellularLocation>
        <location evidence="1">Nucleus</location>
    </subcellularLocation>
</comment>
<dbReference type="GO" id="GO:0007052">
    <property type="term" value="P:mitotic spindle organization"/>
    <property type="evidence" value="ECO:0007669"/>
    <property type="project" value="TreeGrafter"/>
</dbReference>
<dbReference type="PANTHER" id="PTHR48122">
    <property type="entry name" value="CENTROMERE PROTEIN H"/>
    <property type="match status" value="1"/>
</dbReference>
<evidence type="ECO:0000256" key="4">
    <source>
        <dbReference type="ARBA" id="ARBA00022838"/>
    </source>
</evidence>
<evidence type="ECO:0000313" key="10">
    <source>
        <dbReference type="EMBL" id="KAF2712486.1"/>
    </source>
</evidence>
<dbReference type="OrthoDB" id="2274804at2759"/>
<evidence type="ECO:0000256" key="5">
    <source>
        <dbReference type="ARBA" id="ARBA00023242"/>
    </source>
</evidence>